<comment type="subcellular location">
    <subcellularLocation>
        <location evidence="1">Cytoplasm</location>
        <location evidence="1">Cytosol</location>
    </subcellularLocation>
</comment>
<evidence type="ECO:0000256" key="1">
    <source>
        <dbReference type="ARBA" id="ARBA00004514"/>
    </source>
</evidence>
<evidence type="ECO:0000256" key="5">
    <source>
        <dbReference type="ARBA" id="ARBA00044690"/>
    </source>
</evidence>
<dbReference type="Pfam" id="PF00753">
    <property type="entry name" value="Lactamase_B"/>
    <property type="match status" value="1"/>
</dbReference>
<protein>
    <recommendedName>
        <fullName evidence="3">Metallo-beta-lactamase domain-containing protein 1</fullName>
    </recommendedName>
    <alternativeName>
        <fullName evidence="4">Endoribonuclease MBLAC1</fullName>
    </alternativeName>
</protein>
<organism evidence="8 9">
    <name type="scientific">Candidatus Magasanikbacteria bacterium CG10_big_fil_rev_8_21_14_0_10_47_10</name>
    <dbReference type="NCBI Taxonomy" id="1974652"/>
    <lineage>
        <taxon>Bacteria</taxon>
        <taxon>Candidatus Magasanikiibacteriota</taxon>
    </lineage>
</organism>
<sequence length="214" mass="24196">MNIKQFFLKCMATIKVLIEGYAKELKNGWIASSTTCIITTEDKKIITDPGCNRQKLLEALREEKLTTDDIDFVFLSHCHPDHILLAGIFEKAKFVTFDSNLIYDKDSLTVFDKNVLGKDIKIIETPGHVLEHLSLLIDTPQGNVAIAGDAIWWVDGETQVVDIHKEDPSQAKGMNMEDLIESRKKLLEISDFIIPGHGKMFKVNKLGRQVQNSR</sequence>
<evidence type="ECO:0000313" key="8">
    <source>
        <dbReference type="EMBL" id="PIR74615.1"/>
    </source>
</evidence>
<evidence type="ECO:0000256" key="4">
    <source>
        <dbReference type="ARBA" id="ARBA00032988"/>
    </source>
</evidence>
<gene>
    <name evidence="8" type="ORF">COU35_01550</name>
</gene>
<evidence type="ECO:0000256" key="6">
    <source>
        <dbReference type="ARBA" id="ARBA00045869"/>
    </source>
</evidence>
<dbReference type="PANTHER" id="PTHR23200:SF48">
    <property type="entry name" value="METALLO-BETA-LACTAMASE DOMAIN-CONTAINING PROTEIN 1"/>
    <property type="match status" value="1"/>
</dbReference>
<dbReference type="PANTHER" id="PTHR23200">
    <property type="entry name" value="METALLO-BETA-LACTAMASE DOMAIN-CONTAINING PROTEIN 1"/>
    <property type="match status" value="1"/>
</dbReference>
<dbReference type="SMART" id="SM00849">
    <property type="entry name" value="Lactamase_B"/>
    <property type="match status" value="1"/>
</dbReference>
<dbReference type="InterPro" id="IPR039344">
    <property type="entry name" value="MBLAC1"/>
</dbReference>
<dbReference type="InterPro" id="IPR036866">
    <property type="entry name" value="RibonucZ/Hydroxyglut_hydro"/>
</dbReference>
<reference evidence="9" key="1">
    <citation type="submission" date="2017-09" db="EMBL/GenBank/DDBJ databases">
        <title>Depth-based differentiation of microbial function through sediment-hosted aquifers and enrichment of novel symbionts in the deep terrestrial subsurface.</title>
        <authorList>
            <person name="Probst A.J."/>
            <person name="Ladd B."/>
            <person name="Jarett J.K."/>
            <person name="Geller-Mcgrath D.E."/>
            <person name="Sieber C.M.K."/>
            <person name="Emerson J.B."/>
            <person name="Anantharaman K."/>
            <person name="Thomas B.C."/>
            <person name="Malmstrom R."/>
            <person name="Stieglmeier M."/>
            <person name="Klingl A."/>
            <person name="Woyke T."/>
            <person name="Ryan C.M."/>
            <person name="Banfield J.F."/>
        </authorList>
    </citation>
    <scope>NUCLEOTIDE SEQUENCE [LARGE SCALE GENOMIC DNA]</scope>
</reference>
<dbReference type="CDD" id="cd07711">
    <property type="entry name" value="MBLAC1-like_MBL-fold"/>
    <property type="match status" value="1"/>
</dbReference>
<evidence type="ECO:0000256" key="3">
    <source>
        <dbReference type="ARBA" id="ARBA00014856"/>
    </source>
</evidence>
<dbReference type="AlphaFoldDB" id="A0A2H0TR37"/>
<comment type="caution">
    <text evidence="8">The sequence shown here is derived from an EMBL/GenBank/DDBJ whole genome shotgun (WGS) entry which is preliminary data.</text>
</comment>
<dbReference type="GO" id="GO:0005829">
    <property type="term" value="C:cytosol"/>
    <property type="evidence" value="ECO:0007669"/>
    <property type="project" value="UniProtKB-SubCell"/>
</dbReference>
<feature type="domain" description="Metallo-beta-lactamase" evidence="7">
    <location>
        <begin position="32"/>
        <end position="197"/>
    </location>
</feature>
<dbReference type="Proteomes" id="UP000230154">
    <property type="component" value="Unassembled WGS sequence"/>
</dbReference>
<evidence type="ECO:0000256" key="2">
    <source>
        <dbReference type="ARBA" id="ARBA00011738"/>
    </source>
</evidence>
<evidence type="ECO:0000313" key="9">
    <source>
        <dbReference type="Proteomes" id="UP000230154"/>
    </source>
</evidence>
<dbReference type="InterPro" id="IPR001279">
    <property type="entry name" value="Metallo-B-lactamas"/>
</dbReference>
<comment type="subunit">
    <text evidence="2">Homodimer.</text>
</comment>
<comment type="catalytic activity">
    <reaction evidence="5">
        <text>a ribonucleotidyl-ribonucleotide-RNA + H2O = a 3'-end ribonucleotide-RNA + a 5'-end 5'-phospho-ribonucleoside-RNA + H(+)</text>
        <dbReference type="Rhea" id="RHEA:68096"/>
        <dbReference type="Rhea" id="RHEA-COMP:15179"/>
        <dbReference type="Rhea" id="RHEA-COMP:17355"/>
        <dbReference type="Rhea" id="RHEA-COMP:17428"/>
        <dbReference type="ChEBI" id="CHEBI:15377"/>
        <dbReference type="ChEBI" id="CHEBI:15378"/>
        <dbReference type="ChEBI" id="CHEBI:74896"/>
        <dbReference type="ChEBI" id="CHEBI:138282"/>
        <dbReference type="ChEBI" id="CHEBI:173118"/>
    </reaction>
    <physiologicalReaction direction="left-to-right" evidence="5">
        <dbReference type="Rhea" id="RHEA:68097"/>
    </physiologicalReaction>
</comment>
<dbReference type="Gene3D" id="3.60.15.10">
    <property type="entry name" value="Ribonuclease Z/Hydroxyacylglutathione hydrolase-like"/>
    <property type="match status" value="1"/>
</dbReference>
<evidence type="ECO:0000259" key="7">
    <source>
        <dbReference type="SMART" id="SM00849"/>
    </source>
</evidence>
<dbReference type="SUPFAM" id="SSF56281">
    <property type="entry name" value="Metallo-hydrolase/oxidoreductase"/>
    <property type="match status" value="1"/>
</dbReference>
<name>A0A2H0TR37_9BACT</name>
<dbReference type="EMBL" id="PFCB01000015">
    <property type="protein sequence ID" value="PIR74615.1"/>
    <property type="molecule type" value="Genomic_DNA"/>
</dbReference>
<accession>A0A2H0TR37</accession>
<comment type="function">
    <text evidence="6">Endoribonuclease that catalyzes the hydrolysis of histone-coding pre-mRNA 3'-end. Involved in histone pre-mRNA processing during the S-phase of the cell cycle, which is required for entering/progressing through S-phase. Cleaves histone pre-mRNA at a major and a minor cleavage site after the 5'-ACCCA-3' and the 5'-ACCCACA-3' sequence, respectively, and located downstream of the stem-loop. May require the presence of the HDE element located at the histone pre-RNA 3'-end to avoid non-specific cleavage.</text>
</comment>
<proteinExistence type="predicted"/>